<gene>
    <name evidence="2" type="ORF">C1SCF055_LOCUS36444</name>
</gene>
<keyword evidence="4" id="KW-1185">Reference proteome</keyword>
<protein>
    <submittedName>
        <fullName evidence="3">Cellulase</fullName>
    </submittedName>
</protein>
<name>A0A9P1DKD2_9DINO</name>
<evidence type="ECO:0000256" key="1">
    <source>
        <dbReference type="SAM" id="SignalP"/>
    </source>
</evidence>
<sequence>MWERRPMTPFLKVLLLYFGLATADELLPLHGGKDRACKGIRSGTPGQVQKWSAHDLNECKRICTGKCQAVQWVSSSHLCELWNVPVVHSMSQQGAECYAKSSDATKISDALMPKDTTCLSMTSACSSADARVGCLMNKDSAGPCVWCGGAACNDQSQAVCESFGLWKAGGSMAVVRSGAGVGDTEVAQCEAGKPAVVKVKHESWQATAPSPKELELLTPADGGCSSLTSKEDCLSSKDASVATKKHFKVSGEACVWCGGIACTSEDDAKCGPFDYVMHGEGIAFDLFHAKHVYEVAGRSSSVKRADWKGDCLEKASQGCPSLKDEYSCLASVDGRSEDPYHKGLKVAGEPCVWCNGAVCHNNGTNRCEVYDVQVHGKGKVFNHSLSTGITVAQCDGPVVKQHLPTFLVSAPPFPITRPSPMEIACLKAEPKGCQALKNRFDCLSSVDGSEVASFGGIKIKGEPCVWCGGGHCHTGNHSLCAPFDYLEKGAGRAFETLNAVALTPAKCSLDSTNFGDLSCLEEAASGCNAIDDEDTCLARVDGRAYEQVAGYKVKGQPCVWCGGMPCRDGGLNKCDWAWQEGGGIRPKLEASRCGICEKLRNNKSSSEPEIGDGFYCWEGVLMSLDRGIHNHSFFNIFDLGSFERI</sequence>
<dbReference type="EMBL" id="CAMXCT030005067">
    <property type="protein sequence ID" value="CAL4798577.1"/>
    <property type="molecule type" value="Genomic_DNA"/>
</dbReference>
<organism evidence="2">
    <name type="scientific">Cladocopium goreaui</name>
    <dbReference type="NCBI Taxonomy" id="2562237"/>
    <lineage>
        <taxon>Eukaryota</taxon>
        <taxon>Sar</taxon>
        <taxon>Alveolata</taxon>
        <taxon>Dinophyceae</taxon>
        <taxon>Suessiales</taxon>
        <taxon>Symbiodiniaceae</taxon>
        <taxon>Cladocopium</taxon>
    </lineage>
</organism>
<feature type="chain" id="PRO_5043271432" evidence="1">
    <location>
        <begin position="24"/>
        <end position="645"/>
    </location>
</feature>
<dbReference type="AlphaFoldDB" id="A0A9P1DKD2"/>
<dbReference type="Proteomes" id="UP001152797">
    <property type="component" value="Unassembled WGS sequence"/>
</dbReference>
<reference evidence="2" key="1">
    <citation type="submission" date="2022-10" db="EMBL/GenBank/DDBJ databases">
        <authorList>
            <person name="Chen Y."/>
            <person name="Dougan E. K."/>
            <person name="Chan C."/>
            <person name="Rhodes N."/>
            <person name="Thang M."/>
        </authorList>
    </citation>
    <scope>NUCLEOTIDE SEQUENCE</scope>
</reference>
<evidence type="ECO:0000313" key="2">
    <source>
        <dbReference type="EMBL" id="CAI4011265.1"/>
    </source>
</evidence>
<evidence type="ECO:0000313" key="4">
    <source>
        <dbReference type="Proteomes" id="UP001152797"/>
    </source>
</evidence>
<evidence type="ECO:0000313" key="3">
    <source>
        <dbReference type="EMBL" id="CAL4798577.1"/>
    </source>
</evidence>
<keyword evidence="1" id="KW-0732">Signal</keyword>
<comment type="caution">
    <text evidence="2">The sequence shown here is derived from an EMBL/GenBank/DDBJ whole genome shotgun (WGS) entry which is preliminary data.</text>
</comment>
<dbReference type="EMBL" id="CAMXCT010005067">
    <property type="protein sequence ID" value="CAI4011265.1"/>
    <property type="molecule type" value="Genomic_DNA"/>
</dbReference>
<feature type="signal peptide" evidence="1">
    <location>
        <begin position="1"/>
        <end position="23"/>
    </location>
</feature>
<dbReference type="EMBL" id="CAMXCT020005067">
    <property type="protein sequence ID" value="CAL1164640.1"/>
    <property type="molecule type" value="Genomic_DNA"/>
</dbReference>
<reference evidence="3 4" key="2">
    <citation type="submission" date="2024-05" db="EMBL/GenBank/DDBJ databases">
        <authorList>
            <person name="Chen Y."/>
            <person name="Shah S."/>
            <person name="Dougan E. K."/>
            <person name="Thang M."/>
            <person name="Chan C."/>
        </authorList>
    </citation>
    <scope>NUCLEOTIDE SEQUENCE [LARGE SCALE GENOMIC DNA]</scope>
</reference>
<accession>A0A9P1DKD2</accession>
<proteinExistence type="predicted"/>